<evidence type="ECO:0000256" key="13">
    <source>
        <dbReference type="ARBA" id="ARBA00023264"/>
    </source>
</evidence>
<evidence type="ECO:0000256" key="10">
    <source>
        <dbReference type="ARBA" id="ARBA00023098"/>
    </source>
</evidence>
<keyword evidence="13" id="KW-1208">Phospholipid metabolism</keyword>
<keyword evidence="11 16" id="KW-0472">Membrane</keyword>
<comment type="catalytic activity">
    <reaction evidence="1">
        <text>a CDP-1,2-diacyl-sn-glycerol + L-serine = a 1,2-diacyl-sn-glycero-3-phospho-L-serine + CMP + H(+)</text>
        <dbReference type="Rhea" id="RHEA:16913"/>
        <dbReference type="ChEBI" id="CHEBI:15378"/>
        <dbReference type="ChEBI" id="CHEBI:33384"/>
        <dbReference type="ChEBI" id="CHEBI:57262"/>
        <dbReference type="ChEBI" id="CHEBI:58332"/>
        <dbReference type="ChEBI" id="CHEBI:60377"/>
        <dbReference type="EC" id="2.7.8.8"/>
    </reaction>
</comment>
<evidence type="ECO:0000256" key="3">
    <source>
        <dbReference type="ARBA" id="ARBA00010441"/>
    </source>
</evidence>
<dbReference type="InterPro" id="IPR043130">
    <property type="entry name" value="CDP-OH_PTrfase_TM_dom"/>
</dbReference>
<evidence type="ECO:0000256" key="7">
    <source>
        <dbReference type="ARBA" id="ARBA00022679"/>
    </source>
</evidence>
<gene>
    <name evidence="17" type="ORF">SAMN05443432_101811</name>
</gene>
<dbReference type="EMBL" id="FRCB01000001">
    <property type="protein sequence ID" value="SHL53873.1"/>
    <property type="molecule type" value="Genomic_DNA"/>
</dbReference>
<proteinExistence type="inferred from homology"/>
<evidence type="ECO:0000256" key="14">
    <source>
        <dbReference type="ARBA" id="ARBA00032361"/>
    </source>
</evidence>
<sequence length="250" mass="26728">MTRPPAKSITDLTLVRLIPNMLTLGAVCAGITAIRFGVQGNYIVAVQLILLAAVLDGIDGRVARYVGCDSQFGLELDSLADFLNFGVAPALIVYFWGMQDLGPFGWSVALAFAICCILRLARFNVSARDPSATAPASHFTGVPAPAGAFLALAPLLLSFAFTDRPALPGIAVSLYMLFIGFLMVSRVPTPSFKSIRIARENRLLAIITVIVAMVALAAFEWITLLSACGAYLVAVLVSFVTELRRSEQSE</sequence>
<feature type="transmembrane region" description="Helical" evidence="16">
    <location>
        <begin position="103"/>
        <end position="121"/>
    </location>
</feature>
<feature type="transmembrane region" description="Helical" evidence="16">
    <location>
        <begin position="167"/>
        <end position="189"/>
    </location>
</feature>
<feature type="transmembrane region" description="Helical" evidence="16">
    <location>
        <begin position="224"/>
        <end position="243"/>
    </location>
</feature>
<organism evidence="17 18">
    <name type="scientific">Roseovarius litoreus</name>
    <dbReference type="NCBI Taxonomy" id="1155722"/>
    <lineage>
        <taxon>Bacteria</taxon>
        <taxon>Pseudomonadati</taxon>
        <taxon>Pseudomonadota</taxon>
        <taxon>Alphaproteobacteria</taxon>
        <taxon>Rhodobacterales</taxon>
        <taxon>Roseobacteraceae</taxon>
        <taxon>Roseovarius</taxon>
    </lineage>
</organism>
<dbReference type="PROSITE" id="PS00379">
    <property type="entry name" value="CDP_ALCOHOL_P_TRANSF"/>
    <property type="match status" value="1"/>
</dbReference>
<keyword evidence="6" id="KW-0444">Lipid biosynthesis</keyword>
<dbReference type="GO" id="GO:0012505">
    <property type="term" value="C:endomembrane system"/>
    <property type="evidence" value="ECO:0007669"/>
    <property type="project" value="UniProtKB-SubCell"/>
</dbReference>
<keyword evidence="7 15" id="KW-0808">Transferase</keyword>
<dbReference type="InterPro" id="IPR050324">
    <property type="entry name" value="CDP-alcohol_PTase-I"/>
</dbReference>
<dbReference type="RefSeq" id="WP_149778326.1">
    <property type="nucleotide sequence ID" value="NZ_FRCB01000001.1"/>
</dbReference>
<evidence type="ECO:0000313" key="18">
    <source>
        <dbReference type="Proteomes" id="UP000322545"/>
    </source>
</evidence>
<evidence type="ECO:0000256" key="6">
    <source>
        <dbReference type="ARBA" id="ARBA00022516"/>
    </source>
</evidence>
<dbReference type="Proteomes" id="UP000322545">
    <property type="component" value="Unassembled WGS sequence"/>
</dbReference>
<dbReference type="Pfam" id="PF01066">
    <property type="entry name" value="CDP-OH_P_transf"/>
    <property type="match status" value="1"/>
</dbReference>
<feature type="transmembrane region" description="Helical" evidence="16">
    <location>
        <begin position="201"/>
        <end position="218"/>
    </location>
</feature>
<keyword evidence="9 16" id="KW-1133">Transmembrane helix</keyword>
<evidence type="ECO:0000313" key="17">
    <source>
        <dbReference type="EMBL" id="SHL53873.1"/>
    </source>
</evidence>
<evidence type="ECO:0000256" key="15">
    <source>
        <dbReference type="RuleBase" id="RU003750"/>
    </source>
</evidence>
<dbReference type="NCBIfam" id="TIGR00473">
    <property type="entry name" value="pssA"/>
    <property type="match status" value="1"/>
</dbReference>
<dbReference type="InterPro" id="IPR048254">
    <property type="entry name" value="CDP_ALCOHOL_P_TRANSF_CS"/>
</dbReference>
<keyword evidence="8 16" id="KW-0812">Transmembrane</keyword>
<dbReference type="PANTHER" id="PTHR14269">
    <property type="entry name" value="CDP-DIACYLGLYCEROL--GLYCEROL-3-PHOSPHATE 3-PHOSPHATIDYLTRANSFERASE-RELATED"/>
    <property type="match status" value="1"/>
</dbReference>
<keyword evidence="18" id="KW-1185">Reference proteome</keyword>
<keyword evidence="10" id="KW-0443">Lipid metabolism</keyword>
<evidence type="ECO:0000256" key="5">
    <source>
        <dbReference type="ARBA" id="ARBA00017171"/>
    </source>
</evidence>
<dbReference type="GO" id="GO:0016020">
    <property type="term" value="C:membrane"/>
    <property type="evidence" value="ECO:0007669"/>
    <property type="project" value="InterPro"/>
</dbReference>
<evidence type="ECO:0000256" key="8">
    <source>
        <dbReference type="ARBA" id="ARBA00022692"/>
    </source>
</evidence>
<dbReference type="Gene3D" id="1.20.120.1760">
    <property type="match status" value="1"/>
</dbReference>
<evidence type="ECO:0000256" key="2">
    <source>
        <dbReference type="ARBA" id="ARBA00004127"/>
    </source>
</evidence>
<dbReference type="PANTHER" id="PTHR14269:SF61">
    <property type="entry name" value="CDP-DIACYLGLYCEROL--SERINE O-PHOSPHATIDYLTRANSFERASE"/>
    <property type="match status" value="1"/>
</dbReference>
<accession>A0A1M7BG18</accession>
<comment type="similarity">
    <text evidence="3 15">Belongs to the CDP-alcohol phosphatidyltransferase class-I family.</text>
</comment>
<dbReference type="GO" id="GO:0003882">
    <property type="term" value="F:CDP-diacylglycerol-serine O-phosphatidyltransferase activity"/>
    <property type="evidence" value="ECO:0007669"/>
    <property type="project" value="UniProtKB-EC"/>
</dbReference>
<dbReference type="InterPro" id="IPR004533">
    <property type="entry name" value="CDP-diaglyc--ser_O-PTrfase"/>
</dbReference>
<evidence type="ECO:0000256" key="12">
    <source>
        <dbReference type="ARBA" id="ARBA00023209"/>
    </source>
</evidence>
<evidence type="ECO:0000256" key="11">
    <source>
        <dbReference type="ARBA" id="ARBA00023136"/>
    </source>
</evidence>
<evidence type="ECO:0000256" key="9">
    <source>
        <dbReference type="ARBA" id="ARBA00022989"/>
    </source>
</evidence>
<dbReference type="AlphaFoldDB" id="A0A1M7BG18"/>
<evidence type="ECO:0000256" key="1">
    <source>
        <dbReference type="ARBA" id="ARBA00000287"/>
    </source>
</evidence>
<protein>
    <recommendedName>
        <fullName evidence="5">CDP-diacylglycerol--serine O-phosphatidyltransferase</fullName>
        <ecNumber evidence="4">2.7.8.8</ecNumber>
    </recommendedName>
    <alternativeName>
        <fullName evidence="14">Phosphatidylserine synthase</fullName>
    </alternativeName>
</protein>
<evidence type="ECO:0000256" key="16">
    <source>
        <dbReference type="SAM" id="Phobius"/>
    </source>
</evidence>
<evidence type="ECO:0000256" key="4">
    <source>
        <dbReference type="ARBA" id="ARBA00013174"/>
    </source>
</evidence>
<dbReference type="EC" id="2.7.8.8" evidence="4"/>
<feature type="transmembrane region" description="Helical" evidence="16">
    <location>
        <begin position="142"/>
        <end position="161"/>
    </location>
</feature>
<dbReference type="GO" id="GO:0008654">
    <property type="term" value="P:phospholipid biosynthetic process"/>
    <property type="evidence" value="ECO:0007669"/>
    <property type="project" value="UniProtKB-KW"/>
</dbReference>
<comment type="subcellular location">
    <subcellularLocation>
        <location evidence="2">Endomembrane system</location>
        <topology evidence="2">Multi-pass membrane protein</topology>
    </subcellularLocation>
</comment>
<dbReference type="InterPro" id="IPR000462">
    <property type="entry name" value="CDP-OH_P_trans"/>
</dbReference>
<reference evidence="17 18" key="1">
    <citation type="submission" date="2016-11" db="EMBL/GenBank/DDBJ databases">
        <authorList>
            <person name="Varghese N."/>
            <person name="Submissions S."/>
        </authorList>
    </citation>
    <scope>NUCLEOTIDE SEQUENCE [LARGE SCALE GENOMIC DNA]</scope>
    <source>
        <strain evidence="17 18">DSM 28249</strain>
    </source>
</reference>
<feature type="transmembrane region" description="Helical" evidence="16">
    <location>
        <begin position="12"/>
        <end position="34"/>
    </location>
</feature>
<keyword evidence="12" id="KW-0594">Phospholipid biosynthesis</keyword>
<name>A0A1M7BG18_9RHOB</name>